<evidence type="ECO:0000313" key="8">
    <source>
        <dbReference type="Proteomes" id="UP000199584"/>
    </source>
</evidence>
<dbReference type="AlphaFoldDB" id="A0A1I6E957"/>
<dbReference type="GO" id="GO:0016874">
    <property type="term" value="F:ligase activity"/>
    <property type="evidence" value="ECO:0007669"/>
    <property type="project" value="UniProtKB-KW"/>
</dbReference>
<protein>
    <submittedName>
        <fullName evidence="7">O-antigen ligase like membrane protein</fullName>
    </submittedName>
</protein>
<sequence>MIRVIISKDKIRCISSFGLGFLLLANFYLIPWLEKTPRATDVLGFLLGVWLIWVFLTKGLKPLVLCIMGALAIPFILWGLYSVGIGDFATTVLSVRWLLALPWAYALYSLTYKPGTRQYLLWGMWWGAVFNLIVMGLQYLGYAEVLQNIGLAAQDSAHSSIYGQFRTPGMHGHPNGGIAVVSIIIPLSLYMVFIERKRLWVLFISLAILFLGGVFTSTRSAVLVSLVCILTVLMLNFKWKRTLKLVAMLFICGSLVLSFIGPPGGWNRWLDERNLSVNSSERFLSTKVSLALALEYPLGLGVESAEQQLIQHSSIAATHNAFTHTAMLFGILVSALLLVFMVYLSALLVFRLRNSWFIESILALHLLGLFFFEEHHNNPTFIILSCWLIVAGIHLFKYLFRYIGDHPYEKNLY</sequence>
<keyword evidence="7" id="KW-0436">Ligase</keyword>
<feature type="transmembrane region" description="Helical" evidence="5">
    <location>
        <begin position="176"/>
        <end position="194"/>
    </location>
</feature>
<comment type="subcellular location">
    <subcellularLocation>
        <location evidence="1">Membrane</location>
        <topology evidence="1">Multi-pass membrane protein</topology>
    </subcellularLocation>
</comment>
<keyword evidence="3 5" id="KW-1133">Transmembrane helix</keyword>
<evidence type="ECO:0000256" key="5">
    <source>
        <dbReference type="SAM" id="Phobius"/>
    </source>
</evidence>
<dbReference type="RefSeq" id="WP_092486405.1">
    <property type="nucleotide sequence ID" value="NZ_FOYM01000030.1"/>
</dbReference>
<evidence type="ECO:0000313" key="7">
    <source>
        <dbReference type="EMBL" id="SFR14246.1"/>
    </source>
</evidence>
<keyword evidence="4 5" id="KW-0472">Membrane</keyword>
<feature type="transmembrane region" description="Helical" evidence="5">
    <location>
        <begin position="199"/>
        <end position="215"/>
    </location>
</feature>
<feature type="transmembrane region" description="Helical" evidence="5">
    <location>
        <begin position="120"/>
        <end position="141"/>
    </location>
</feature>
<reference evidence="8" key="1">
    <citation type="submission" date="2016-10" db="EMBL/GenBank/DDBJ databases">
        <authorList>
            <person name="Varghese N."/>
            <person name="Submissions S."/>
        </authorList>
    </citation>
    <scope>NUCLEOTIDE SEQUENCE [LARGE SCALE GENOMIC DNA]</scope>
    <source>
        <strain evidence="8">DSM 3669</strain>
    </source>
</reference>
<gene>
    <name evidence="7" type="ORF">SAMN05660706_13038</name>
</gene>
<accession>A0A1I6E957</accession>
<dbReference type="InterPro" id="IPR007016">
    <property type="entry name" value="O-antigen_ligase-rel_domated"/>
</dbReference>
<dbReference type="EMBL" id="FOYM01000030">
    <property type="protein sequence ID" value="SFR14246.1"/>
    <property type="molecule type" value="Genomic_DNA"/>
</dbReference>
<feature type="transmembrane region" description="Helical" evidence="5">
    <location>
        <begin position="39"/>
        <end position="56"/>
    </location>
</feature>
<dbReference type="InterPro" id="IPR051533">
    <property type="entry name" value="WaaL-like"/>
</dbReference>
<feature type="transmembrane region" description="Helical" evidence="5">
    <location>
        <begin position="12"/>
        <end position="33"/>
    </location>
</feature>
<dbReference type="Pfam" id="PF04932">
    <property type="entry name" value="Wzy_C"/>
    <property type="match status" value="1"/>
</dbReference>
<evidence type="ECO:0000256" key="2">
    <source>
        <dbReference type="ARBA" id="ARBA00022692"/>
    </source>
</evidence>
<dbReference type="GO" id="GO:0016020">
    <property type="term" value="C:membrane"/>
    <property type="evidence" value="ECO:0007669"/>
    <property type="project" value="UniProtKB-SubCell"/>
</dbReference>
<keyword evidence="2 5" id="KW-0812">Transmembrane</keyword>
<feature type="transmembrane region" description="Helical" evidence="5">
    <location>
        <begin position="63"/>
        <end position="82"/>
    </location>
</feature>
<evidence type="ECO:0000256" key="4">
    <source>
        <dbReference type="ARBA" id="ARBA00023136"/>
    </source>
</evidence>
<dbReference type="Proteomes" id="UP000199584">
    <property type="component" value="Unassembled WGS sequence"/>
</dbReference>
<feature type="transmembrane region" description="Helical" evidence="5">
    <location>
        <begin position="246"/>
        <end position="266"/>
    </location>
</feature>
<feature type="domain" description="O-antigen ligase-related" evidence="6">
    <location>
        <begin position="205"/>
        <end position="337"/>
    </location>
</feature>
<feature type="transmembrane region" description="Helical" evidence="5">
    <location>
        <begin position="356"/>
        <end position="372"/>
    </location>
</feature>
<feature type="transmembrane region" description="Helical" evidence="5">
    <location>
        <begin position="88"/>
        <end position="108"/>
    </location>
</feature>
<feature type="transmembrane region" description="Helical" evidence="5">
    <location>
        <begin position="326"/>
        <end position="349"/>
    </location>
</feature>
<dbReference type="PANTHER" id="PTHR37422">
    <property type="entry name" value="TEICHURONIC ACID BIOSYNTHESIS PROTEIN TUAE"/>
    <property type="match status" value="1"/>
</dbReference>
<dbReference type="PANTHER" id="PTHR37422:SF13">
    <property type="entry name" value="LIPOPOLYSACCHARIDE BIOSYNTHESIS PROTEIN PA4999-RELATED"/>
    <property type="match status" value="1"/>
</dbReference>
<feature type="transmembrane region" description="Helical" evidence="5">
    <location>
        <begin position="378"/>
        <end position="400"/>
    </location>
</feature>
<keyword evidence="8" id="KW-1185">Reference proteome</keyword>
<proteinExistence type="predicted"/>
<evidence type="ECO:0000256" key="3">
    <source>
        <dbReference type="ARBA" id="ARBA00022989"/>
    </source>
</evidence>
<dbReference type="STRING" id="39060.SAMN05660706_13038"/>
<name>A0A1I6E957_9FIRM</name>
<evidence type="ECO:0000259" key="6">
    <source>
        <dbReference type="Pfam" id="PF04932"/>
    </source>
</evidence>
<feature type="transmembrane region" description="Helical" evidence="5">
    <location>
        <begin position="221"/>
        <end position="239"/>
    </location>
</feature>
<organism evidence="7 8">
    <name type="scientific">Desulfoscipio geothermicus DSM 3669</name>
    <dbReference type="NCBI Taxonomy" id="1121426"/>
    <lineage>
        <taxon>Bacteria</taxon>
        <taxon>Bacillati</taxon>
        <taxon>Bacillota</taxon>
        <taxon>Clostridia</taxon>
        <taxon>Eubacteriales</taxon>
        <taxon>Desulfallaceae</taxon>
        <taxon>Desulfoscipio</taxon>
    </lineage>
</organism>
<evidence type="ECO:0000256" key="1">
    <source>
        <dbReference type="ARBA" id="ARBA00004141"/>
    </source>
</evidence>